<dbReference type="PRINTS" id="PR00412">
    <property type="entry name" value="EPOXHYDRLASE"/>
</dbReference>
<evidence type="ECO:0000313" key="4">
    <source>
        <dbReference type="Proteomes" id="UP000050443"/>
    </source>
</evidence>
<dbReference type="InterPro" id="IPR050471">
    <property type="entry name" value="AB_hydrolase"/>
</dbReference>
<keyword evidence="3" id="KW-0378">Hydrolase</keyword>
<sequence length="297" mass="33824">MENTLLNADQSLRDFEFDLQELNTDKYIETAKNVRLYVKDYGKGKPVILIHGWPLSNEMWEYQIDFLVQNNYRVIAYDRRGFGKSSQPYDGYDYDTLTDDLKEIIEQLNLENATLVGFSMGGGEVVRYFSRYGGKGVTKAALISSVVPFLLKTNDNPDGHPKEKSETTANAINEDRIGFVDNFGKTFFGINIINKPLSTPLLEYYRTLCSFASPRATLKCAESFSYTDFREELDFIKVPTLIIHGDDDKIVPIDLTSKKAAEAIRENTYIVYEGAPHGLFYTDKDKLNTDLLNFLNS</sequence>
<comment type="caution">
    <text evidence="3">The sequence shown here is derived from an EMBL/GenBank/DDBJ whole genome shotgun (WGS) entry which is preliminary data.</text>
</comment>
<dbReference type="InterPro" id="IPR000073">
    <property type="entry name" value="AB_hydrolase_1"/>
</dbReference>
<reference evidence="3 4" key="1">
    <citation type="submission" date="2014-09" db="EMBL/GenBank/DDBJ databases">
        <title>Genome sequence of Flavobacterium aquidurense RC62.</title>
        <authorList>
            <person name="Kim J.F."/>
            <person name="Kwak M.-J."/>
        </authorList>
    </citation>
    <scope>NUCLEOTIDE SEQUENCE [LARGE SCALE GENOMIC DNA]</scope>
    <source>
        <strain evidence="3 4">RC62</strain>
    </source>
</reference>
<dbReference type="PANTHER" id="PTHR43433">
    <property type="entry name" value="HYDROLASE, ALPHA/BETA FOLD FAMILY PROTEIN"/>
    <property type="match status" value="1"/>
</dbReference>
<proteinExistence type="inferred from homology"/>
<dbReference type="AlphaFoldDB" id="A0A0Q0RZ23"/>
<evidence type="ECO:0000259" key="2">
    <source>
        <dbReference type="Pfam" id="PF00561"/>
    </source>
</evidence>
<dbReference type="OrthoDB" id="9780932at2"/>
<dbReference type="EMBL" id="JRLF01000015">
    <property type="protein sequence ID" value="KQB37761.1"/>
    <property type="molecule type" value="Genomic_DNA"/>
</dbReference>
<dbReference type="PATRIC" id="fig|362413.3.peg.2877"/>
<name>A0A0Q0RZ23_9FLAO</name>
<evidence type="ECO:0000313" key="3">
    <source>
        <dbReference type="EMBL" id="KQB37761.1"/>
    </source>
</evidence>
<accession>A0A0Q0RZ23</accession>
<feature type="domain" description="AB hydrolase-1" evidence="2">
    <location>
        <begin position="45"/>
        <end position="282"/>
    </location>
</feature>
<comment type="similarity">
    <text evidence="1">Belongs to the AB hydrolase superfamily. Bacterial non-heme haloperoxidase / perhydrolase family.</text>
</comment>
<gene>
    <name evidence="3" type="ORF">RC62_2927</name>
</gene>
<dbReference type="InterPro" id="IPR029058">
    <property type="entry name" value="AB_hydrolase_fold"/>
</dbReference>
<dbReference type="FunFam" id="3.40.50.1820:FF:000205">
    <property type="entry name" value="Non-haem bromoperoxidase BPO-A2"/>
    <property type="match status" value="1"/>
</dbReference>
<organism evidence="3 4">
    <name type="scientific">Flavobacterium aquidurense</name>
    <dbReference type="NCBI Taxonomy" id="362413"/>
    <lineage>
        <taxon>Bacteria</taxon>
        <taxon>Pseudomonadati</taxon>
        <taxon>Bacteroidota</taxon>
        <taxon>Flavobacteriia</taxon>
        <taxon>Flavobacteriales</taxon>
        <taxon>Flavobacteriaceae</taxon>
        <taxon>Flavobacterium</taxon>
    </lineage>
</organism>
<protein>
    <submittedName>
        <fullName evidence="3">Alpha/beta hydrolase</fullName>
    </submittedName>
</protein>
<dbReference type="RefSeq" id="WP_082421347.1">
    <property type="nucleotide sequence ID" value="NZ_JRLF01000015.1"/>
</dbReference>
<dbReference type="SUPFAM" id="SSF53474">
    <property type="entry name" value="alpha/beta-Hydrolases"/>
    <property type="match status" value="1"/>
</dbReference>
<dbReference type="GO" id="GO:0016787">
    <property type="term" value="F:hydrolase activity"/>
    <property type="evidence" value="ECO:0007669"/>
    <property type="project" value="UniProtKB-KW"/>
</dbReference>
<dbReference type="PANTHER" id="PTHR43433:SF4">
    <property type="entry name" value="NON-HEME CHLOROPEROXIDASE-RELATED"/>
    <property type="match status" value="1"/>
</dbReference>
<dbReference type="Proteomes" id="UP000050443">
    <property type="component" value="Unassembled WGS sequence"/>
</dbReference>
<dbReference type="Gene3D" id="3.40.50.1820">
    <property type="entry name" value="alpha/beta hydrolase"/>
    <property type="match status" value="1"/>
</dbReference>
<dbReference type="Pfam" id="PF00561">
    <property type="entry name" value="Abhydrolase_1"/>
    <property type="match status" value="1"/>
</dbReference>
<dbReference type="STRING" id="362413.RC62_2927"/>
<evidence type="ECO:0000256" key="1">
    <source>
        <dbReference type="ARBA" id="ARBA00038128"/>
    </source>
</evidence>
<dbReference type="InterPro" id="IPR000639">
    <property type="entry name" value="Epox_hydrolase-like"/>
</dbReference>
<dbReference type="PRINTS" id="PR00111">
    <property type="entry name" value="ABHYDROLASE"/>
</dbReference>